<evidence type="ECO:0000313" key="2">
    <source>
        <dbReference type="WBParaSite" id="MCU_012036-RA"/>
    </source>
</evidence>
<proteinExistence type="predicted"/>
<evidence type="ECO:0000256" key="1">
    <source>
        <dbReference type="SAM" id="MobiDB-lite"/>
    </source>
</evidence>
<feature type="compositionally biased region" description="Polar residues" evidence="1">
    <location>
        <begin position="241"/>
        <end position="259"/>
    </location>
</feature>
<protein>
    <submittedName>
        <fullName evidence="2">Retrotrans_gag domain-containing protein</fullName>
    </submittedName>
</protein>
<feature type="region of interest" description="Disordered" evidence="1">
    <location>
        <begin position="241"/>
        <end position="279"/>
    </location>
</feature>
<reference evidence="2" key="1">
    <citation type="submission" date="2019-11" db="UniProtKB">
        <authorList>
            <consortium name="WormBaseParasite"/>
        </authorList>
    </citation>
    <scope>IDENTIFICATION</scope>
</reference>
<accession>A0A5K3FVS7</accession>
<organism evidence="2">
    <name type="scientific">Mesocestoides corti</name>
    <name type="common">Flatworm</name>
    <dbReference type="NCBI Taxonomy" id="53468"/>
    <lineage>
        <taxon>Eukaryota</taxon>
        <taxon>Metazoa</taxon>
        <taxon>Spiralia</taxon>
        <taxon>Lophotrochozoa</taxon>
        <taxon>Platyhelminthes</taxon>
        <taxon>Cestoda</taxon>
        <taxon>Eucestoda</taxon>
        <taxon>Cyclophyllidea</taxon>
        <taxon>Mesocestoididae</taxon>
        <taxon>Mesocestoides</taxon>
    </lineage>
</organism>
<name>A0A5K3FVS7_MESCO</name>
<sequence>GDRRGCELSAVNQRAVDCCDSTSPVCSPLQKASGMLRADACWRITSKRSLVLHCATSWITAYTLQMMALRSLIKPKRVTECGSGSRKDPRTSVYCPIARVTCQPCSHHGPKMCKWWQQEDALSAVEPDRRSACITRLLFKPAALGARRAGLTPDMPYEHLVQTLRNTFVNPSERAHRLQDLWRQKLRYGVTVKCYVDELYDMVSNQYPIVVLLATSVLNPHPPSCLPFSIVNHHGWTVQSKPNPDSASIVDGSSSTADDQPSYASAPSHNPSSNPGPSQTPNLHFCANLLASKLPTLHFHNNFLHWRTLNELQLPLIPSEHRGSFVLTAMSPDDREELIHRIPVDCQQEVILDALEPLIGSDLHPGELF</sequence>
<dbReference type="WBParaSite" id="MCU_012036-RA">
    <property type="protein sequence ID" value="MCU_012036-RA"/>
    <property type="gene ID" value="MCU_012036"/>
</dbReference>
<feature type="compositionally biased region" description="Low complexity" evidence="1">
    <location>
        <begin position="261"/>
        <end position="277"/>
    </location>
</feature>
<dbReference type="AlphaFoldDB" id="A0A5K3FVS7"/>